<evidence type="ECO:0000256" key="2">
    <source>
        <dbReference type="ARBA" id="ARBA00022475"/>
    </source>
</evidence>
<evidence type="ECO:0000256" key="5">
    <source>
        <dbReference type="ARBA" id="ARBA00023136"/>
    </source>
</evidence>
<reference evidence="7 8" key="1">
    <citation type="journal article" date="2014" name="PLoS Genet.">
        <title>Phylogenetically driven sequencing of extremely halophilic archaea reveals strategies for static and dynamic osmo-response.</title>
        <authorList>
            <person name="Becker E.A."/>
            <person name="Seitzer P.M."/>
            <person name="Tritt A."/>
            <person name="Larsen D."/>
            <person name="Krusor M."/>
            <person name="Yao A.I."/>
            <person name="Wu D."/>
            <person name="Madern D."/>
            <person name="Eisen J.A."/>
            <person name="Darling A.E."/>
            <person name="Facciotti M.T."/>
        </authorList>
    </citation>
    <scope>NUCLEOTIDE SEQUENCE [LARGE SCALE GENOMIC DNA]</scope>
    <source>
        <strain evidence="7 8">JCM 13560</strain>
    </source>
</reference>
<feature type="transmembrane region" description="Helical" evidence="6">
    <location>
        <begin position="287"/>
        <end position="305"/>
    </location>
</feature>
<protein>
    <submittedName>
        <fullName evidence="7">Polysaccharide biosynthesis protein</fullName>
    </submittedName>
</protein>
<dbReference type="Proteomes" id="UP000011575">
    <property type="component" value="Unassembled WGS sequence"/>
</dbReference>
<evidence type="ECO:0000313" key="8">
    <source>
        <dbReference type="Proteomes" id="UP000011575"/>
    </source>
</evidence>
<dbReference type="OrthoDB" id="112053at2157"/>
<evidence type="ECO:0000256" key="3">
    <source>
        <dbReference type="ARBA" id="ARBA00022692"/>
    </source>
</evidence>
<organism evidence="7 8">
    <name type="scientific">Halorubrum aidingense JCM 13560</name>
    <dbReference type="NCBI Taxonomy" id="1230454"/>
    <lineage>
        <taxon>Archaea</taxon>
        <taxon>Methanobacteriati</taxon>
        <taxon>Methanobacteriota</taxon>
        <taxon>Stenosarchaea group</taxon>
        <taxon>Halobacteria</taxon>
        <taxon>Halobacteriales</taxon>
        <taxon>Haloferacaceae</taxon>
        <taxon>Halorubrum</taxon>
    </lineage>
</organism>
<evidence type="ECO:0000313" key="7">
    <source>
        <dbReference type="EMBL" id="EMA69042.1"/>
    </source>
</evidence>
<keyword evidence="3 6" id="KW-0812">Transmembrane</keyword>
<dbReference type="GO" id="GO:0005886">
    <property type="term" value="C:plasma membrane"/>
    <property type="evidence" value="ECO:0007669"/>
    <property type="project" value="UniProtKB-SubCell"/>
</dbReference>
<dbReference type="Pfam" id="PF13440">
    <property type="entry name" value="Polysacc_synt_3"/>
    <property type="match status" value="1"/>
</dbReference>
<feature type="transmembrane region" description="Helical" evidence="6">
    <location>
        <begin position="20"/>
        <end position="37"/>
    </location>
</feature>
<feature type="transmembrane region" description="Helical" evidence="6">
    <location>
        <begin position="311"/>
        <end position="334"/>
    </location>
</feature>
<evidence type="ECO:0000256" key="4">
    <source>
        <dbReference type="ARBA" id="ARBA00022989"/>
    </source>
</evidence>
<feature type="transmembrane region" description="Helical" evidence="6">
    <location>
        <begin position="443"/>
        <end position="461"/>
    </location>
</feature>
<proteinExistence type="predicted"/>
<keyword evidence="4 6" id="KW-1133">Transmembrane helix</keyword>
<dbReference type="PANTHER" id="PTHR30250">
    <property type="entry name" value="PST FAMILY PREDICTED COLANIC ACID TRANSPORTER"/>
    <property type="match status" value="1"/>
</dbReference>
<comment type="caution">
    <text evidence="7">The sequence shown here is derived from an EMBL/GenBank/DDBJ whole genome shotgun (WGS) entry which is preliminary data.</text>
</comment>
<sequence>MSAREADFGLEISKGVLAKFAMAAIGFSGSVVFARVLGPSGYGAFYVIQTLVTVLDNPVTGWGDACKKRISETGFPTSEALGSGILGATVFPIVILPLVYLGNRVTGLYDLSGLFIPFCTLFVGICCFAVTNRILSARANFSAAEWADTVRSLLTTPLQLFLVFIGLETAGMVYGLAIATILTIPYVMYQIGIKPELPSLKAVSSIFSFAKYSIPNGFIGTAQSRMDILLLGAVLSSAAVGDYQVSMQLTMIGAFLGSVAAGGLMARVSDNWSQNDSHAIIEDLTNSLGYASVLAIPIFFGASAMPGDLIVTIFGAQYSGVGTVLVGLALFRVLATQTSQLRSTISGLDQPQINTQIGTVVLVLNLGLGYLLLLEYGILGVIAATIVSEIVKYTALAYAVKQYLPEVSLLNRPLRSQLLSGMVMFVVVESAHSAIGVSWWGDLTVLIGLGGIIYFTVLTAISESFRVTVKGVLSDALRN</sequence>
<accession>M0PG29</accession>
<feature type="transmembrane region" description="Helical" evidence="6">
    <location>
        <begin position="114"/>
        <end position="135"/>
    </location>
</feature>
<keyword evidence="2" id="KW-1003">Cell membrane</keyword>
<dbReference type="PATRIC" id="fig|1230454.4.peg.1095"/>
<dbReference type="PANTHER" id="PTHR30250:SF28">
    <property type="entry name" value="POLYSACCHARIDE BIOSYNTHESIS PROTEIN"/>
    <property type="match status" value="1"/>
</dbReference>
<evidence type="ECO:0000256" key="1">
    <source>
        <dbReference type="ARBA" id="ARBA00004651"/>
    </source>
</evidence>
<dbReference type="RefSeq" id="WP_007999297.1">
    <property type="nucleotide sequence ID" value="NZ_AOJI01000017.1"/>
</dbReference>
<dbReference type="EMBL" id="AOJI01000017">
    <property type="protein sequence ID" value="EMA69042.1"/>
    <property type="molecule type" value="Genomic_DNA"/>
</dbReference>
<comment type="subcellular location">
    <subcellularLocation>
        <location evidence="1">Cell membrane</location>
        <topology evidence="1">Multi-pass membrane protein</topology>
    </subcellularLocation>
</comment>
<feature type="transmembrane region" description="Helical" evidence="6">
    <location>
        <begin position="160"/>
        <end position="188"/>
    </location>
</feature>
<dbReference type="AlphaFoldDB" id="M0PG29"/>
<feature type="transmembrane region" description="Helical" evidence="6">
    <location>
        <begin position="245"/>
        <end position="266"/>
    </location>
</feature>
<gene>
    <name evidence="7" type="ORF">C461_05407</name>
</gene>
<feature type="transmembrane region" description="Helical" evidence="6">
    <location>
        <begin position="80"/>
        <end position="102"/>
    </location>
</feature>
<keyword evidence="8" id="KW-1185">Reference proteome</keyword>
<keyword evidence="5 6" id="KW-0472">Membrane</keyword>
<name>M0PG29_9EURY</name>
<dbReference type="InterPro" id="IPR050833">
    <property type="entry name" value="Poly_Biosynth_Transport"/>
</dbReference>
<dbReference type="STRING" id="1230454.C461_05407"/>
<evidence type="ECO:0000256" key="6">
    <source>
        <dbReference type="SAM" id="Phobius"/>
    </source>
</evidence>